<dbReference type="Proteomes" id="UP000489600">
    <property type="component" value="Unassembled WGS sequence"/>
</dbReference>
<dbReference type="EMBL" id="CABITT030000001">
    <property type="protein sequence ID" value="VVA92654.1"/>
    <property type="molecule type" value="Genomic_DNA"/>
</dbReference>
<reference evidence="2" key="1">
    <citation type="submission" date="2019-07" db="EMBL/GenBank/DDBJ databases">
        <authorList>
            <person name="Dittberner H."/>
        </authorList>
    </citation>
    <scope>NUCLEOTIDE SEQUENCE [LARGE SCALE GENOMIC DNA]</scope>
</reference>
<name>A0A565AUT6_9BRAS</name>
<dbReference type="InterPro" id="IPR040256">
    <property type="entry name" value="At4g02000-like"/>
</dbReference>
<dbReference type="Pfam" id="PF14111">
    <property type="entry name" value="DUF4283"/>
    <property type="match status" value="1"/>
</dbReference>
<dbReference type="OrthoDB" id="1112708at2759"/>
<dbReference type="PANTHER" id="PTHR31286">
    <property type="entry name" value="GLYCINE-RICH CELL WALL STRUCTURAL PROTEIN 1.8-LIKE"/>
    <property type="match status" value="1"/>
</dbReference>
<evidence type="ECO:0000259" key="1">
    <source>
        <dbReference type="Pfam" id="PF14111"/>
    </source>
</evidence>
<dbReference type="AlphaFoldDB" id="A0A565AUT6"/>
<keyword evidence="3" id="KW-1185">Reference proteome</keyword>
<accession>A0A565AUT6</accession>
<protein>
    <recommendedName>
        <fullName evidence="1">DUF4283 domain-containing protein</fullName>
    </recommendedName>
</protein>
<gene>
    <name evidence="2" type="ORF">ANE_LOCUS3099</name>
</gene>
<comment type="caution">
    <text evidence="2">The sequence shown here is derived from an EMBL/GenBank/DDBJ whole genome shotgun (WGS) entry which is preliminary data.</text>
</comment>
<feature type="domain" description="DUF4283" evidence="1">
    <location>
        <begin position="43"/>
        <end position="110"/>
    </location>
</feature>
<organism evidence="2 3">
    <name type="scientific">Arabis nemorensis</name>
    <dbReference type="NCBI Taxonomy" id="586526"/>
    <lineage>
        <taxon>Eukaryota</taxon>
        <taxon>Viridiplantae</taxon>
        <taxon>Streptophyta</taxon>
        <taxon>Embryophyta</taxon>
        <taxon>Tracheophyta</taxon>
        <taxon>Spermatophyta</taxon>
        <taxon>Magnoliopsida</taxon>
        <taxon>eudicotyledons</taxon>
        <taxon>Gunneridae</taxon>
        <taxon>Pentapetalae</taxon>
        <taxon>rosids</taxon>
        <taxon>malvids</taxon>
        <taxon>Brassicales</taxon>
        <taxon>Brassicaceae</taxon>
        <taxon>Arabideae</taxon>
        <taxon>Arabis</taxon>
    </lineage>
</organism>
<proteinExistence type="predicted"/>
<sequence>MFRPKKKKAHSLMEELKELDLIEDGAPVDIPDLENEDLIEKSNMSVVVRCLNPTVHKGLEDRVRGRGVDANRVQFIFDNETDLNHVLTRGPWFVNGWIVALDQWTPHPGPNFLNRIGFWIRLRGIPIHLLKEQTVDNIVRPLGKVENHAK</sequence>
<evidence type="ECO:0000313" key="2">
    <source>
        <dbReference type="EMBL" id="VVA92654.1"/>
    </source>
</evidence>
<dbReference type="PANTHER" id="PTHR31286:SF178">
    <property type="entry name" value="DUF4283 DOMAIN-CONTAINING PROTEIN"/>
    <property type="match status" value="1"/>
</dbReference>
<dbReference type="InterPro" id="IPR025558">
    <property type="entry name" value="DUF4283"/>
</dbReference>
<evidence type="ECO:0000313" key="3">
    <source>
        <dbReference type="Proteomes" id="UP000489600"/>
    </source>
</evidence>